<keyword evidence="3" id="KW-1185">Reference proteome</keyword>
<feature type="region of interest" description="Disordered" evidence="1">
    <location>
        <begin position="1"/>
        <end position="41"/>
    </location>
</feature>
<proteinExistence type="predicted"/>
<comment type="caution">
    <text evidence="2">The sequence shown here is derived from an EMBL/GenBank/DDBJ whole genome shotgun (WGS) entry which is preliminary data.</text>
</comment>
<name>A0ABV1NB25_9GAMM</name>
<organism evidence="2 3">
    <name type="scientific">Halomonas aquatica</name>
    <dbReference type="NCBI Taxonomy" id="3151123"/>
    <lineage>
        <taxon>Bacteria</taxon>
        <taxon>Pseudomonadati</taxon>
        <taxon>Pseudomonadota</taxon>
        <taxon>Gammaproteobacteria</taxon>
        <taxon>Oceanospirillales</taxon>
        <taxon>Halomonadaceae</taxon>
        <taxon>Halomonas</taxon>
    </lineage>
</organism>
<accession>A0ABV1NB25</accession>
<gene>
    <name evidence="2" type="ORF">ABE960_01780</name>
</gene>
<evidence type="ECO:0000256" key="1">
    <source>
        <dbReference type="SAM" id="MobiDB-lite"/>
    </source>
</evidence>
<dbReference type="EMBL" id="JBEGCJ010000001">
    <property type="protein sequence ID" value="MEQ6916258.1"/>
    <property type="molecule type" value="Genomic_DNA"/>
</dbReference>
<evidence type="ECO:0000313" key="3">
    <source>
        <dbReference type="Proteomes" id="UP001442468"/>
    </source>
</evidence>
<dbReference type="Proteomes" id="UP001442468">
    <property type="component" value="Unassembled WGS sequence"/>
</dbReference>
<evidence type="ECO:0000313" key="2">
    <source>
        <dbReference type="EMBL" id="MEQ6916258.1"/>
    </source>
</evidence>
<reference evidence="2 3" key="1">
    <citation type="submission" date="2024-05" db="EMBL/GenBank/DDBJ databases">
        <title>Halomonas sp. SSM6 16S ribosomal RNA gene Genome sequencing and assembly.</title>
        <authorList>
            <person name="Yook S."/>
        </authorList>
    </citation>
    <scope>NUCLEOTIDE SEQUENCE [LARGE SCALE GENOMIC DNA]</scope>
    <source>
        <strain evidence="2 3">SSM6</strain>
    </source>
</reference>
<dbReference type="RefSeq" id="WP_349760500.1">
    <property type="nucleotide sequence ID" value="NZ_JBEGCJ010000001.1"/>
</dbReference>
<protein>
    <submittedName>
        <fullName evidence="2">Uncharacterized protein</fullName>
    </submittedName>
</protein>
<feature type="compositionally biased region" description="Low complexity" evidence="1">
    <location>
        <begin position="1"/>
        <end position="17"/>
    </location>
</feature>
<sequence>MQQAAEEAASDAMYAAEDTGAEAPVETETEASADAETSSSQ</sequence>